<dbReference type="SUPFAM" id="SSF52096">
    <property type="entry name" value="ClpP/crotonase"/>
    <property type="match status" value="1"/>
</dbReference>
<keyword evidence="1" id="KW-0472">Membrane</keyword>
<gene>
    <name evidence="2" type="ORF">dsmv_0211</name>
</gene>
<dbReference type="STRING" id="897.B2D07_04550"/>
<dbReference type="AlphaFoldDB" id="S7TPG9"/>
<dbReference type="RefSeq" id="WP_020876873.1">
    <property type="nucleotide sequence ID" value="NZ_ATHJ01000094.1"/>
</dbReference>
<organism evidence="2 3">
    <name type="scientific">Desulfococcus multivorans DSM 2059</name>
    <dbReference type="NCBI Taxonomy" id="1121405"/>
    <lineage>
        <taxon>Bacteria</taxon>
        <taxon>Pseudomonadati</taxon>
        <taxon>Thermodesulfobacteriota</taxon>
        <taxon>Desulfobacteria</taxon>
        <taxon>Desulfobacterales</taxon>
        <taxon>Desulfococcaceae</taxon>
        <taxon>Desulfococcus</taxon>
    </lineage>
</organism>
<proteinExistence type="predicted"/>
<name>S7TPG9_DESML</name>
<dbReference type="PANTHER" id="PTHR11941:SF75">
    <property type="entry name" value="ENOYL-COA HYDRATASE_ISOMERASE FAMILY PROTEIN"/>
    <property type="match status" value="1"/>
</dbReference>
<keyword evidence="2" id="KW-0413">Isomerase</keyword>
<dbReference type="Pfam" id="PF00378">
    <property type="entry name" value="ECH_1"/>
    <property type="match status" value="1"/>
</dbReference>
<accession>S7TPG9</accession>
<dbReference type="Proteomes" id="UP000014977">
    <property type="component" value="Unassembled WGS sequence"/>
</dbReference>
<reference evidence="2 3" key="1">
    <citation type="journal article" date="2013" name="Genome Announc.">
        <title>Draft genome sequences for three mercury-methylating, sulfate-reducing bacteria.</title>
        <authorList>
            <person name="Brown S.D."/>
            <person name="Hurt R.A.Jr."/>
            <person name="Gilmour C.C."/>
            <person name="Elias D.A."/>
        </authorList>
    </citation>
    <scope>NUCLEOTIDE SEQUENCE [LARGE SCALE GENOMIC DNA]</scope>
    <source>
        <strain evidence="2 3">DSM 2059</strain>
    </source>
</reference>
<dbReference type="CDD" id="cd06558">
    <property type="entry name" value="crotonase-like"/>
    <property type="match status" value="1"/>
</dbReference>
<dbReference type="GO" id="GO:0004165">
    <property type="term" value="F:delta(3)-delta(2)-enoyl-CoA isomerase activity"/>
    <property type="evidence" value="ECO:0007669"/>
    <property type="project" value="TreeGrafter"/>
</dbReference>
<feature type="transmembrane region" description="Helical" evidence="1">
    <location>
        <begin position="94"/>
        <end position="118"/>
    </location>
</feature>
<keyword evidence="1" id="KW-1133">Transmembrane helix</keyword>
<dbReference type="PANTHER" id="PTHR11941">
    <property type="entry name" value="ENOYL-COA HYDRATASE-RELATED"/>
    <property type="match status" value="1"/>
</dbReference>
<sequence length="238" mass="27037">MAKVDYVLNDSTALVTLGDGENRFNPDFLNAVLTVLDRIENETEAATLVVRSSHEKIFCNGIDLAWLTPVIQGQDMGTAKDFFYLLNRLLKRTLTYPMITVAAITGHSFAGGAIWSCAFDFRFMRSGRGFFCFPEVDLGIPFLPGMLALLKKAIPMYKLEEMHHTGVRLTAEECERHHIIRKACPMETLLEEAMAFSQGIGKRREIVREMKARLYRDIIHALDVEDIPYIESERFNIA</sequence>
<protein>
    <submittedName>
        <fullName evidence="2">Enoyl-CoA hydratase/isomerase</fullName>
    </submittedName>
</protein>
<keyword evidence="1" id="KW-0812">Transmembrane</keyword>
<dbReference type="GO" id="GO:0006635">
    <property type="term" value="P:fatty acid beta-oxidation"/>
    <property type="evidence" value="ECO:0007669"/>
    <property type="project" value="TreeGrafter"/>
</dbReference>
<comment type="caution">
    <text evidence="2">The sequence shown here is derived from an EMBL/GenBank/DDBJ whole genome shotgun (WGS) entry which is preliminary data.</text>
</comment>
<dbReference type="EMBL" id="ATHJ01000094">
    <property type="protein sequence ID" value="EPR38801.1"/>
    <property type="molecule type" value="Genomic_DNA"/>
</dbReference>
<evidence type="ECO:0000313" key="2">
    <source>
        <dbReference type="EMBL" id="EPR38801.1"/>
    </source>
</evidence>
<keyword evidence="3" id="KW-1185">Reference proteome</keyword>
<evidence type="ECO:0000256" key="1">
    <source>
        <dbReference type="SAM" id="Phobius"/>
    </source>
</evidence>
<dbReference type="OrthoDB" id="5365311at2"/>
<dbReference type="eggNOG" id="COG1024">
    <property type="taxonomic scope" value="Bacteria"/>
</dbReference>
<dbReference type="InterPro" id="IPR029045">
    <property type="entry name" value="ClpP/crotonase-like_dom_sf"/>
</dbReference>
<dbReference type="Gene3D" id="3.90.226.10">
    <property type="entry name" value="2-enoyl-CoA Hydratase, Chain A, domain 1"/>
    <property type="match status" value="1"/>
</dbReference>
<evidence type="ECO:0000313" key="3">
    <source>
        <dbReference type="Proteomes" id="UP000014977"/>
    </source>
</evidence>
<dbReference type="InterPro" id="IPR001753">
    <property type="entry name" value="Enoyl-CoA_hydra/iso"/>
</dbReference>